<name>A0A5J6SLK2_9BACI</name>
<evidence type="ECO:0000313" key="1">
    <source>
        <dbReference type="EMBL" id="QFF98791.1"/>
    </source>
</evidence>
<evidence type="ECO:0000313" key="2">
    <source>
        <dbReference type="Proteomes" id="UP000325517"/>
    </source>
</evidence>
<accession>A0A5J6SLK2</accession>
<dbReference type="RefSeq" id="WP_151699727.1">
    <property type="nucleotide sequence ID" value="NZ_CP031223.1"/>
</dbReference>
<proteinExistence type="predicted"/>
<organism evidence="1 2">
    <name type="scientific">Psychrobacillus glaciei</name>
    <dbReference type="NCBI Taxonomy" id="2283160"/>
    <lineage>
        <taxon>Bacteria</taxon>
        <taxon>Bacillati</taxon>
        <taxon>Bacillota</taxon>
        <taxon>Bacilli</taxon>
        <taxon>Bacillales</taxon>
        <taxon>Bacillaceae</taxon>
        <taxon>Psychrobacillus</taxon>
    </lineage>
</organism>
<keyword evidence="2" id="KW-1185">Reference proteome</keyword>
<gene>
    <name evidence="1" type="ORF">PB01_08070</name>
</gene>
<protein>
    <submittedName>
        <fullName evidence="1">Uncharacterized protein</fullName>
    </submittedName>
</protein>
<dbReference type="Proteomes" id="UP000325517">
    <property type="component" value="Chromosome"/>
</dbReference>
<dbReference type="KEGG" id="psyo:PB01_08070"/>
<dbReference type="AlphaFoldDB" id="A0A5J6SLK2"/>
<sequence>MIGFKDSLKLDHEKSMRLFNISAEAEKMKVMAKNQLKKSKGQITPIQREELKAQAKYLTDGANVVLKEAREMHFKGATTELIGQLDEILEIVKSERKSLELMIKV</sequence>
<reference evidence="1 2" key="1">
    <citation type="submission" date="2018-07" db="EMBL/GenBank/DDBJ databases">
        <title>Complete genome sequence of Psychrobacillus sp. PB01, isolated from iceberg, and comparative genome analysis of Psychrobacillus strains.</title>
        <authorList>
            <person name="Lee P.C."/>
        </authorList>
    </citation>
    <scope>NUCLEOTIDE SEQUENCE [LARGE SCALE GENOMIC DNA]</scope>
    <source>
        <strain evidence="1 2">PB01</strain>
    </source>
</reference>
<dbReference type="EMBL" id="CP031223">
    <property type="protein sequence ID" value="QFF98791.1"/>
    <property type="molecule type" value="Genomic_DNA"/>
</dbReference>